<dbReference type="AlphaFoldDB" id="A0A813K4K1"/>
<organism evidence="2 3">
    <name type="scientific">Polarella glacialis</name>
    <name type="common">Dinoflagellate</name>
    <dbReference type="NCBI Taxonomy" id="89957"/>
    <lineage>
        <taxon>Eukaryota</taxon>
        <taxon>Sar</taxon>
        <taxon>Alveolata</taxon>
        <taxon>Dinophyceae</taxon>
        <taxon>Suessiales</taxon>
        <taxon>Suessiaceae</taxon>
        <taxon>Polarella</taxon>
    </lineage>
</organism>
<dbReference type="Proteomes" id="UP000626109">
    <property type="component" value="Unassembled WGS sequence"/>
</dbReference>
<dbReference type="EMBL" id="CAJNNW010027629">
    <property type="protein sequence ID" value="CAE8692403.1"/>
    <property type="molecule type" value="Genomic_DNA"/>
</dbReference>
<evidence type="ECO:0000313" key="3">
    <source>
        <dbReference type="Proteomes" id="UP000626109"/>
    </source>
</evidence>
<gene>
    <name evidence="2" type="ORF">PGLA2088_LOCUS27854</name>
</gene>
<protein>
    <submittedName>
        <fullName evidence="2">Uncharacterized protein</fullName>
    </submittedName>
</protein>
<reference evidence="2" key="1">
    <citation type="submission" date="2021-02" db="EMBL/GenBank/DDBJ databases">
        <authorList>
            <person name="Dougan E. K."/>
            <person name="Rhodes N."/>
            <person name="Thang M."/>
            <person name="Chan C."/>
        </authorList>
    </citation>
    <scope>NUCLEOTIDE SEQUENCE</scope>
</reference>
<sequence length="163" mass="19128">MLTEVAHDLRELCHNPSGLHCRYLRFHPQGFHGKPAMRIGVYGAGVLENKSTVAEKCKDVQRIRYRIPVRLTDRNQRRHQRDFVSRRSYSPEFRSDYLISRRRRIRSQAVEVEARELMGRGRTLIRRQDSAAYDSDAAEGRDIAVEEEEAQEEKGEEEEETEQ</sequence>
<comment type="caution">
    <text evidence="2">The sequence shown here is derived from an EMBL/GenBank/DDBJ whole genome shotgun (WGS) entry which is preliminary data.</text>
</comment>
<feature type="non-terminal residue" evidence="2">
    <location>
        <position position="163"/>
    </location>
</feature>
<feature type="compositionally biased region" description="Acidic residues" evidence="1">
    <location>
        <begin position="145"/>
        <end position="163"/>
    </location>
</feature>
<accession>A0A813K4K1</accession>
<evidence type="ECO:0000256" key="1">
    <source>
        <dbReference type="SAM" id="MobiDB-lite"/>
    </source>
</evidence>
<evidence type="ECO:0000313" key="2">
    <source>
        <dbReference type="EMBL" id="CAE8692403.1"/>
    </source>
</evidence>
<name>A0A813K4K1_POLGL</name>
<feature type="region of interest" description="Disordered" evidence="1">
    <location>
        <begin position="126"/>
        <end position="163"/>
    </location>
</feature>
<proteinExistence type="predicted"/>